<dbReference type="InterPro" id="IPR036388">
    <property type="entry name" value="WH-like_DNA-bd_sf"/>
</dbReference>
<dbReference type="GO" id="GO:0005524">
    <property type="term" value="F:ATP binding"/>
    <property type="evidence" value="ECO:0007669"/>
    <property type="project" value="UniProtKB-UniRule"/>
</dbReference>
<evidence type="ECO:0000256" key="4">
    <source>
        <dbReference type="ARBA" id="ARBA00023125"/>
    </source>
</evidence>
<dbReference type="Gene3D" id="3.30.980.40">
    <property type="match status" value="1"/>
</dbReference>
<dbReference type="SUPFAM" id="SSF46785">
    <property type="entry name" value="Winged helix' DNA-binding domain"/>
    <property type="match status" value="1"/>
</dbReference>
<proteinExistence type="inferred from homology"/>
<dbReference type="InterPro" id="IPR027417">
    <property type="entry name" value="P-loop_NTPase"/>
</dbReference>
<dbReference type="PROSITE" id="PS50901">
    <property type="entry name" value="FTSK"/>
    <property type="match status" value="1"/>
</dbReference>
<evidence type="ECO:0000256" key="5">
    <source>
        <dbReference type="PROSITE-ProRule" id="PRU00289"/>
    </source>
</evidence>
<dbReference type="InterPro" id="IPR050206">
    <property type="entry name" value="FtsK/SpoIIIE/SftA"/>
</dbReference>
<feature type="transmembrane region" description="Helical" evidence="6">
    <location>
        <begin position="21"/>
        <end position="41"/>
    </location>
</feature>
<comment type="caution">
    <text evidence="8">The sequence shown here is derived from an EMBL/GenBank/DDBJ whole genome shotgun (WGS) entry which is preliminary data.</text>
</comment>
<dbReference type="Pfam" id="PF17854">
    <property type="entry name" value="FtsK_alpha"/>
    <property type="match status" value="1"/>
</dbReference>
<dbReference type="Pfam" id="PF01580">
    <property type="entry name" value="FtsK_SpoIIIE"/>
    <property type="match status" value="1"/>
</dbReference>
<dbReference type="Gene3D" id="1.10.10.10">
    <property type="entry name" value="Winged helix-like DNA-binding domain superfamily/Winged helix DNA-binding domain"/>
    <property type="match status" value="1"/>
</dbReference>
<reference evidence="8 9" key="1">
    <citation type="journal article" date="2016" name="Nat. Commun.">
        <title>Thousands of microbial genomes shed light on interconnected biogeochemical processes in an aquifer system.</title>
        <authorList>
            <person name="Anantharaman K."/>
            <person name="Brown C.T."/>
            <person name="Hug L.A."/>
            <person name="Sharon I."/>
            <person name="Castelle C.J."/>
            <person name="Probst A.J."/>
            <person name="Thomas B.C."/>
            <person name="Singh A."/>
            <person name="Wilkins M.J."/>
            <person name="Karaoz U."/>
            <person name="Brodie E.L."/>
            <person name="Williams K.H."/>
            <person name="Hubbard S.S."/>
            <person name="Banfield J.F."/>
        </authorList>
    </citation>
    <scope>NUCLEOTIDE SEQUENCE [LARGE SCALE GENOMIC DNA]</scope>
</reference>
<keyword evidence="3 5" id="KW-0067">ATP-binding</keyword>
<keyword evidence="2 5" id="KW-0547">Nucleotide-binding</keyword>
<dbReference type="Pfam" id="PF09397">
    <property type="entry name" value="FtsK_gamma"/>
    <property type="match status" value="1"/>
</dbReference>
<keyword evidence="6" id="KW-0812">Transmembrane</keyword>
<comment type="similarity">
    <text evidence="1">Belongs to the FtsK/SpoIIIE/SftA family.</text>
</comment>
<protein>
    <recommendedName>
        <fullName evidence="7">FtsK domain-containing protein</fullName>
    </recommendedName>
</protein>
<dbReference type="InterPro" id="IPR036390">
    <property type="entry name" value="WH_DNA-bd_sf"/>
</dbReference>
<feature type="transmembrane region" description="Helical" evidence="6">
    <location>
        <begin position="91"/>
        <end position="110"/>
    </location>
</feature>
<dbReference type="PANTHER" id="PTHR22683:SF41">
    <property type="entry name" value="DNA TRANSLOCASE FTSK"/>
    <property type="match status" value="1"/>
</dbReference>
<evidence type="ECO:0000256" key="2">
    <source>
        <dbReference type="ARBA" id="ARBA00022741"/>
    </source>
</evidence>
<gene>
    <name evidence="8" type="ORF">A3B40_02080</name>
</gene>
<organism evidence="8 9">
    <name type="scientific">Candidatus Roizmanbacteria bacterium RIFCSPLOWO2_01_FULL_37_16</name>
    <dbReference type="NCBI Taxonomy" id="1802058"/>
    <lineage>
        <taxon>Bacteria</taxon>
        <taxon>Candidatus Roizmaniibacteriota</taxon>
    </lineage>
</organism>
<keyword evidence="6" id="KW-1133">Transmembrane helix</keyword>
<dbReference type="AlphaFoldDB" id="A0A1F7IIU0"/>
<dbReference type="EMBL" id="MGAI01000057">
    <property type="protein sequence ID" value="OGK43257.1"/>
    <property type="molecule type" value="Genomic_DNA"/>
</dbReference>
<keyword evidence="6" id="KW-0472">Membrane</keyword>
<evidence type="ECO:0000313" key="9">
    <source>
        <dbReference type="Proteomes" id="UP000178040"/>
    </source>
</evidence>
<accession>A0A1F7IIU0</accession>
<sequence>MARRRTIIRIPFLKFKISKNTIFNILGFFVIGIAFLFFIAYLKNFLGGSDGRFLSYTNKFLMEKFGGLAILLAFVLFLLSGHMFNTRKLKFVKLNITGGAVLIFISLLGIFQSGSLGELIFHNLSLDFSLFGAIVILSTIFFIGLILLLDTSIDVFFLFLFNLGKSSFNFLKAYVFRSMTDKNIKQMEKSQPLKEEFIKEEVTLPKRIQPAVFETKELTIKPLSPIAKTTWVYPPLSLLVDVAQKEADRGDVKLNADKIEKTLESFGIRARVSEINYGPAVTQYALAITMGTKLSRITALGNDLALALAAPTGQVRIEAPIPGRSLVGIEIPNRKPEIVTLKKLLSSPLFTDNLDPLLVPLGLDVSGQPQATSISKMPHILIAGATGSGKSVLLNAWISTFQFRTKPEDLRMILVDPKRVELTLYNGIPHLLTEVIVEPGKIISALKWTISEMENRYKEFSNAGVRNLEGYNNLEGVEKKPYILFIIDELASLMSFAPSDTEDLITRIAQMARATGIHLILATQRPSVDVITGLMKANIPARIAFNVSSMIDSRVIIDMPGAEKLLGRGDMLFLPPDQAKPRRIQGPFITEKEVNQLVKFLKNQVPDVQYTEEVVHQEVFIGAGRGGTMVVNGDEKDPIFNQVVGLISGLEHASASLLQRKFRIGYARAARILDQLETSGYVGPAEGSKPRQVIRRQTTNLDV</sequence>
<dbReference type="Proteomes" id="UP000178040">
    <property type="component" value="Unassembled WGS sequence"/>
</dbReference>
<dbReference type="Gene3D" id="3.40.50.300">
    <property type="entry name" value="P-loop containing nucleotide triphosphate hydrolases"/>
    <property type="match status" value="1"/>
</dbReference>
<dbReference type="SMART" id="SM00382">
    <property type="entry name" value="AAA"/>
    <property type="match status" value="1"/>
</dbReference>
<feature type="domain" description="FtsK" evidence="7">
    <location>
        <begin position="367"/>
        <end position="554"/>
    </location>
</feature>
<dbReference type="InterPro" id="IPR002543">
    <property type="entry name" value="FtsK_dom"/>
</dbReference>
<dbReference type="SMART" id="SM00843">
    <property type="entry name" value="Ftsk_gamma"/>
    <property type="match status" value="1"/>
</dbReference>
<name>A0A1F7IIU0_9BACT</name>
<keyword evidence="4" id="KW-0238">DNA-binding</keyword>
<feature type="transmembrane region" description="Helical" evidence="6">
    <location>
        <begin position="130"/>
        <end position="149"/>
    </location>
</feature>
<evidence type="ECO:0000256" key="1">
    <source>
        <dbReference type="ARBA" id="ARBA00006474"/>
    </source>
</evidence>
<evidence type="ECO:0000313" key="8">
    <source>
        <dbReference type="EMBL" id="OGK43257.1"/>
    </source>
</evidence>
<feature type="transmembrane region" description="Helical" evidence="6">
    <location>
        <begin position="156"/>
        <end position="176"/>
    </location>
</feature>
<feature type="binding site" evidence="5">
    <location>
        <begin position="384"/>
        <end position="391"/>
    </location>
    <ligand>
        <name>ATP</name>
        <dbReference type="ChEBI" id="CHEBI:30616"/>
    </ligand>
</feature>
<dbReference type="PANTHER" id="PTHR22683">
    <property type="entry name" value="SPORULATION PROTEIN RELATED"/>
    <property type="match status" value="1"/>
</dbReference>
<evidence type="ECO:0000256" key="6">
    <source>
        <dbReference type="SAM" id="Phobius"/>
    </source>
</evidence>
<dbReference type="InterPro" id="IPR018541">
    <property type="entry name" value="Ftsk_gamma"/>
</dbReference>
<dbReference type="GO" id="GO:0003677">
    <property type="term" value="F:DNA binding"/>
    <property type="evidence" value="ECO:0007669"/>
    <property type="project" value="UniProtKB-KW"/>
</dbReference>
<dbReference type="InterPro" id="IPR003593">
    <property type="entry name" value="AAA+_ATPase"/>
</dbReference>
<dbReference type="InterPro" id="IPR041027">
    <property type="entry name" value="FtsK_alpha"/>
</dbReference>
<evidence type="ECO:0000259" key="7">
    <source>
        <dbReference type="PROSITE" id="PS50901"/>
    </source>
</evidence>
<dbReference type="SUPFAM" id="SSF52540">
    <property type="entry name" value="P-loop containing nucleoside triphosphate hydrolases"/>
    <property type="match status" value="1"/>
</dbReference>
<evidence type="ECO:0000256" key="3">
    <source>
        <dbReference type="ARBA" id="ARBA00022840"/>
    </source>
</evidence>
<feature type="transmembrane region" description="Helical" evidence="6">
    <location>
        <begin position="61"/>
        <end position="79"/>
    </location>
</feature>